<proteinExistence type="predicted"/>
<organism evidence="1 2">
    <name type="scientific">Cannabis sativa</name>
    <name type="common">Hemp</name>
    <name type="synonym">Marijuana</name>
    <dbReference type="NCBI Taxonomy" id="3483"/>
    <lineage>
        <taxon>Eukaryota</taxon>
        <taxon>Viridiplantae</taxon>
        <taxon>Streptophyta</taxon>
        <taxon>Embryophyta</taxon>
        <taxon>Tracheophyta</taxon>
        <taxon>Spermatophyta</taxon>
        <taxon>Magnoliopsida</taxon>
        <taxon>eudicotyledons</taxon>
        <taxon>Gunneridae</taxon>
        <taxon>Pentapetalae</taxon>
        <taxon>rosids</taxon>
        <taxon>fabids</taxon>
        <taxon>Rosales</taxon>
        <taxon>Cannabaceae</taxon>
        <taxon>Cannabis</taxon>
    </lineage>
</organism>
<dbReference type="EnsemblPlants" id="evm.model.03.1623">
    <property type="protein sequence ID" value="cds.evm.model.03.1623"/>
    <property type="gene ID" value="evm.TU.03.1623"/>
</dbReference>
<reference evidence="1" key="1">
    <citation type="submission" date="2018-11" db="EMBL/GenBank/DDBJ databases">
        <authorList>
            <person name="Grassa J C."/>
        </authorList>
    </citation>
    <scope>NUCLEOTIDE SEQUENCE [LARGE SCALE GENOMIC DNA]</scope>
</reference>
<accession>A0A803P608</accession>
<dbReference type="EMBL" id="UZAU01000325">
    <property type="status" value="NOT_ANNOTATED_CDS"/>
    <property type="molecule type" value="Genomic_DNA"/>
</dbReference>
<name>A0A803P608_CANSA</name>
<evidence type="ECO:0000313" key="2">
    <source>
        <dbReference type="Proteomes" id="UP000596661"/>
    </source>
</evidence>
<dbReference type="AlphaFoldDB" id="A0A803P608"/>
<keyword evidence="2" id="KW-1185">Reference proteome</keyword>
<dbReference type="Gramene" id="evm.model.03.1623">
    <property type="protein sequence ID" value="cds.evm.model.03.1623"/>
    <property type="gene ID" value="evm.TU.03.1623"/>
</dbReference>
<reference evidence="1" key="2">
    <citation type="submission" date="2021-03" db="UniProtKB">
        <authorList>
            <consortium name="EnsemblPlants"/>
        </authorList>
    </citation>
    <scope>IDENTIFICATION</scope>
</reference>
<evidence type="ECO:0000313" key="1">
    <source>
        <dbReference type="EnsemblPlants" id="cds.evm.model.03.1623"/>
    </source>
</evidence>
<protein>
    <submittedName>
        <fullName evidence="1">Uncharacterized protein</fullName>
    </submittedName>
</protein>
<dbReference type="Proteomes" id="UP000596661">
    <property type="component" value="Chromosome 3"/>
</dbReference>
<sequence>MMKVVNVQPIVNRGRCISLSEASISLVLRASTTQVLSKFYFIGKVLFSKLIEEREVVDRKWVLDNGPCRIDQRRNLSASSLAFFLCEDRWVQIKYEKLGNFCYLYRCLGQRGKLNVSSNWAKDKKGNKGVRKESKMDGLSSLEPLGGILSFNKVASGIHAHGLRKGPMLKATNCSCYRTSKVWVPKPLFTVLSRFSNGVHGLDMPIKGGNLTWDNHRDGSTHIKSALDKALVNEDWLQIFPKVVAWRTRDPRSPLVLDHAWALVFHDWVPDYGSCLFASSKVVGSLVWSLPLDDWVKFRCDVKVGCESMCVVALARDHT</sequence>